<evidence type="ECO:0000313" key="2">
    <source>
        <dbReference type="EMBL" id="ETO26763.1"/>
    </source>
</evidence>
<proteinExistence type="predicted"/>
<dbReference type="EMBL" id="ASPP01007654">
    <property type="protein sequence ID" value="ETO26763.1"/>
    <property type="molecule type" value="Genomic_DNA"/>
</dbReference>
<keyword evidence="1" id="KW-0472">Membrane</keyword>
<comment type="caution">
    <text evidence="2">The sequence shown here is derived from an EMBL/GenBank/DDBJ whole genome shotgun (WGS) entry which is preliminary data.</text>
</comment>
<reference evidence="2 3" key="1">
    <citation type="journal article" date="2013" name="Curr. Biol.">
        <title>The Genome of the Foraminiferan Reticulomyxa filosa.</title>
        <authorList>
            <person name="Glockner G."/>
            <person name="Hulsmann N."/>
            <person name="Schleicher M."/>
            <person name="Noegel A.A."/>
            <person name="Eichinger L."/>
            <person name="Gallinger C."/>
            <person name="Pawlowski J."/>
            <person name="Sierra R."/>
            <person name="Euteneuer U."/>
            <person name="Pillet L."/>
            <person name="Moustafa A."/>
            <person name="Platzer M."/>
            <person name="Groth M."/>
            <person name="Szafranski K."/>
            <person name="Schliwa M."/>
        </authorList>
    </citation>
    <scope>NUCLEOTIDE SEQUENCE [LARGE SCALE GENOMIC DNA]</scope>
</reference>
<keyword evidence="1" id="KW-1133">Transmembrane helix</keyword>
<name>X6NLH5_RETFI</name>
<dbReference type="Proteomes" id="UP000023152">
    <property type="component" value="Unassembled WGS sequence"/>
</dbReference>
<feature type="transmembrane region" description="Helical" evidence="1">
    <location>
        <begin position="31"/>
        <end position="52"/>
    </location>
</feature>
<dbReference type="AlphaFoldDB" id="X6NLH5"/>
<evidence type="ECO:0000313" key="3">
    <source>
        <dbReference type="Proteomes" id="UP000023152"/>
    </source>
</evidence>
<gene>
    <name evidence="2" type="ORF">RFI_10371</name>
</gene>
<organism evidence="2 3">
    <name type="scientific">Reticulomyxa filosa</name>
    <dbReference type="NCBI Taxonomy" id="46433"/>
    <lineage>
        <taxon>Eukaryota</taxon>
        <taxon>Sar</taxon>
        <taxon>Rhizaria</taxon>
        <taxon>Retaria</taxon>
        <taxon>Foraminifera</taxon>
        <taxon>Monothalamids</taxon>
        <taxon>Reticulomyxidae</taxon>
        <taxon>Reticulomyxa</taxon>
    </lineage>
</organism>
<keyword evidence="3" id="KW-1185">Reference proteome</keyword>
<keyword evidence="1" id="KW-0812">Transmembrane</keyword>
<accession>X6NLH5</accession>
<sequence length="162" mass="19361">MLEQGLDINKHPKEYYICFEKFFSFVFKGDFFSFCACTSFLQWFCTAINLCIHASKNAVPYKRNKLDFIVDCLKNIAWFFISKVTKQTKEKQPRFFFVLKHFFCFSLHDMQETSLIFQVKIQMDQTFYFINFAVFKIMIIFDRITSIASKFNSKGLAIKKRD</sequence>
<protein>
    <submittedName>
        <fullName evidence="2">Uncharacterized protein</fullName>
    </submittedName>
</protein>
<evidence type="ECO:0000256" key="1">
    <source>
        <dbReference type="SAM" id="Phobius"/>
    </source>
</evidence>